<dbReference type="Pfam" id="PF20152">
    <property type="entry name" value="DUF6534"/>
    <property type="match status" value="1"/>
</dbReference>
<dbReference type="OrthoDB" id="2790010at2759"/>
<feature type="transmembrane region" description="Helical" evidence="2">
    <location>
        <begin position="12"/>
        <end position="39"/>
    </location>
</feature>
<dbReference type="EMBL" id="AYKW01000023">
    <property type="protein sequence ID" value="PIL28635.1"/>
    <property type="molecule type" value="Genomic_DNA"/>
</dbReference>
<keyword evidence="2" id="KW-0812">Transmembrane</keyword>
<feature type="compositionally biased region" description="Polar residues" evidence="1">
    <location>
        <begin position="297"/>
        <end position="311"/>
    </location>
</feature>
<evidence type="ECO:0000313" key="5">
    <source>
        <dbReference type="Proteomes" id="UP000230002"/>
    </source>
</evidence>
<evidence type="ECO:0000313" key="4">
    <source>
        <dbReference type="EMBL" id="PIL28635.1"/>
    </source>
</evidence>
<feature type="region of interest" description="Disordered" evidence="1">
    <location>
        <begin position="291"/>
        <end position="311"/>
    </location>
</feature>
<dbReference type="Proteomes" id="UP000230002">
    <property type="component" value="Unassembled WGS sequence"/>
</dbReference>
<keyword evidence="2" id="KW-1133">Transmembrane helix</keyword>
<protein>
    <recommendedName>
        <fullName evidence="3">DUF6534 domain-containing protein</fullName>
    </recommendedName>
</protein>
<dbReference type="PANTHER" id="PTHR40465">
    <property type="entry name" value="CHROMOSOME 1, WHOLE GENOME SHOTGUN SEQUENCE"/>
    <property type="match status" value="1"/>
</dbReference>
<feature type="transmembrane region" description="Helical" evidence="2">
    <location>
        <begin position="123"/>
        <end position="146"/>
    </location>
</feature>
<evidence type="ECO:0000256" key="1">
    <source>
        <dbReference type="SAM" id="MobiDB-lite"/>
    </source>
</evidence>
<dbReference type="STRING" id="1077348.A0A2G8S4G5"/>
<name>A0A2G8S4G5_9APHY</name>
<sequence length="353" mass="38366">MSPAEELARVKEALGCIIVGLVVSSILYGITLLQAYIYYKQNTRDFIRVKILVGILVFLDTTATASITAGAFVFFVDDFGRQATLVNTPPTLALETGTNALIATTTQFFFAYRLWIFSGKNSVITGSIALCSILSLGPALWTATFFLDANSLFNLGLLRVRVVASLANGLGAICDILIASGLCWYLHLGRSGFKHSDTIIDRLMLYTIECGALTALCQTAILVTVRTDEAAGVLKPALTLVQFAALPGRIIFIPFQLVVGKLYCNALLATLNVRKHIRALNPMQDIGSEVYPIGPRSTATNTERRTSQTTQDAEIQTMSEIIIGAPSTSTGTESEVVPWQKMFKSAYREDNQS</sequence>
<accession>A0A2G8S4G5</accession>
<proteinExistence type="predicted"/>
<organism evidence="4 5">
    <name type="scientific">Ganoderma sinense ZZ0214-1</name>
    <dbReference type="NCBI Taxonomy" id="1077348"/>
    <lineage>
        <taxon>Eukaryota</taxon>
        <taxon>Fungi</taxon>
        <taxon>Dikarya</taxon>
        <taxon>Basidiomycota</taxon>
        <taxon>Agaricomycotina</taxon>
        <taxon>Agaricomycetes</taxon>
        <taxon>Polyporales</taxon>
        <taxon>Polyporaceae</taxon>
        <taxon>Ganoderma</taxon>
    </lineage>
</organism>
<dbReference type="AlphaFoldDB" id="A0A2G8S4G5"/>
<feature type="transmembrane region" description="Helical" evidence="2">
    <location>
        <begin position="96"/>
        <end position="116"/>
    </location>
</feature>
<keyword evidence="2" id="KW-0472">Membrane</keyword>
<feature type="transmembrane region" description="Helical" evidence="2">
    <location>
        <begin position="51"/>
        <end position="76"/>
    </location>
</feature>
<feature type="domain" description="DUF6534" evidence="3">
    <location>
        <begin position="172"/>
        <end position="276"/>
    </location>
</feature>
<feature type="transmembrane region" description="Helical" evidence="2">
    <location>
        <begin position="166"/>
        <end position="186"/>
    </location>
</feature>
<evidence type="ECO:0000256" key="2">
    <source>
        <dbReference type="SAM" id="Phobius"/>
    </source>
</evidence>
<reference evidence="4 5" key="1">
    <citation type="journal article" date="2015" name="Sci. Rep.">
        <title>Chromosome-level genome map provides insights into diverse defense mechanisms in the medicinal fungus Ganoderma sinense.</title>
        <authorList>
            <person name="Zhu Y."/>
            <person name="Xu J."/>
            <person name="Sun C."/>
            <person name="Zhou S."/>
            <person name="Xu H."/>
            <person name="Nelson D.R."/>
            <person name="Qian J."/>
            <person name="Song J."/>
            <person name="Luo H."/>
            <person name="Xiang L."/>
            <person name="Li Y."/>
            <person name="Xu Z."/>
            <person name="Ji A."/>
            <person name="Wang L."/>
            <person name="Lu S."/>
            <person name="Hayward A."/>
            <person name="Sun W."/>
            <person name="Li X."/>
            <person name="Schwartz D.C."/>
            <person name="Wang Y."/>
            <person name="Chen S."/>
        </authorList>
    </citation>
    <scope>NUCLEOTIDE SEQUENCE [LARGE SCALE GENOMIC DNA]</scope>
    <source>
        <strain evidence="4 5">ZZ0214-1</strain>
    </source>
</reference>
<dbReference type="PANTHER" id="PTHR40465:SF1">
    <property type="entry name" value="DUF6534 DOMAIN-CONTAINING PROTEIN"/>
    <property type="match status" value="1"/>
</dbReference>
<evidence type="ECO:0000259" key="3">
    <source>
        <dbReference type="Pfam" id="PF20152"/>
    </source>
</evidence>
<comment type="caution">
    <text evidence="4">The sequence shown here is derived from an EMBL/GenBank/DDBJ whole genome shotgun (WGS) entry which is preliminary data.</text>
</comment>
<gene>
    <name evidence="4" type="ORF">GSI_08677</name>
</gene>
<keyword evidence="5" id="KW-1185">Reference proteome</keyword>
<dbReference type="InterPro" id="IPR045339">
    <property type="entry name" value="DUF6534"/>
</dbReference>